<proteinExistence type="predicted"/>
<evidence type="ECO:0000313" key="7">
    <source>
        <dbReference type="EMBL" id="RYR37697.1"/>
    </source>
</evidence>
<accession>A0A445BGA1</accession>
<comment type="caution">
    <text evidence="7">The sequence shown here is derived from an EMBL/GenBank/DDBJ whole genome shotgun (WGS) entry which is preliminary data.</text>
</comment>
<keyword evidence="1" id="KW-0479">Metal-binding</keyword>
<keyword evidence="8" id="KW-1185">Reference proteome</keyword>
<feature type="transmembrane region" description="Helical" evidence="5">
    <location>
        <begin position="133"/>
        <end position="154"/>
    </location>
</feature>
<evidence type="ECO:0000256" key="3">
    <source>
        <dbReference type="ARBA" id="ARBA00022833"/>
    </source>
</evidence>
<evidence type="ECO:0000256" key="1">
    <source>
        <dbReference type="ARBA" id="ARBA00022723"/>
    </source>
</evidence>
<dbReference type="PROSITE" id="PS51999">
    <property type="entry name" value="ZF_GRF"/>
    <property type="match status" value="1"/>
</dbReference>
<evidence type="ECO:0000256" key="5">
    <source>
        <dbReference type="SAM" id="Phobius"/>
    </source>
</evidence>
<name>A0A445BGA1_ARAHY</name>
<keyword evidence="5" id="KW-0472">Membrane</keyword>
<sequence length="156" mass="17888">MSLRKCNSAIGNVSCSNTTSSRKKKEKKLDGRCFCGLEVALMESGTVTNPNRWFIRCPLWKTRDCKYFMWVDEIEKGWEGLARSLAKRNTEHCYTICEDGLTITAVKRENQESFSMIARKMKKLRGEVRTSRVLLVTIAVVAVFCLTCNLYLVMKI</sequence>
<evidence type="ECO:0000256" key="4">
    <source>
        <dbReference type="PROSITE-ProRule" id="PRU01343"/>
    </source>
</evidence>
<dbReference type="EMBL" id="SDMP01000009">
    <property type="protein sequence ID" value="RYR37697.1"/>
    <property type="molecule type" value="Genomic_DNA"/>
</dbReference>
<evidence type="ECO:0000313" key="8">
    <source>
        <dbReference type="Proteomes" id="UP000289738"/>
    </source>
</evidence>
<organism evidence="7 8">
    <name type="scientific">Arachis hypogaea</name>
    <name type="common">Peanut</name>
    <dbReference type="NCBI Taxonomy" id="3818"/>
    <lineage>
        <taxon>Eukaryota</taxon>
        <taxon>Viridiplantae</taxon>
        <taxon>Streptophyta</taxon>
        <taxon>Embryophyta</taxon>
        <taxon>Tracheophyta</taxon>
        <taxon>Spermatophyta</taxon>
        <taxon>Magnoliopsida</taxon>
        <taxon>eudicotyledons</taxon>
        <taxon>Gunneridae</taxon>
        <taxon>Pentapetalae</taxon>
        <taxon>rosids</taxon>
        <taxon>fabids</taxon>
        <taxon>Fabales</taxon>
        <taxon>Fabaceae</taxon>
        <taxon>Papilionoideae</taxon>
        <taxon>50 kb inversion clade</taxon>
        <taxon>dalbergioids sensu lato</taxon>
        <taxon>Dalbergieae</taxon>
        <taxon>Pterocarpus clade</taxon>
        <taxon>Arachis</taxon>
    </lineage>
</organism>
<evidence type="ECO:0000259" key="6">
    <source>
        <dbReference type="PROSITE" id="PS51999"/>
    </source>
</evidence>
<evidence type="ECO:0000256" key="2">
    <source>
        <dbReference type="ARBA" id="ARBA00022771"/>
    </source>
</evidence>
<dbReference type="InterPro" id="IPR010666">
    <property type="entry name" value="Znf_GRF"/>
</dbReference>
<dbReference type="AlphaFoldDB" id="A0A445BGA1"/>
<protein>
    <recommendedName>
        <fullName evidence="6">GRF-type domain-containing protein</fullName>
    </recommendedName>
</protein>
<keyword evidence="5" id="KW-0812">Transmembrane</keyword>
<dbReference type="Proteomes" id="UP000289738">
    <property type="component" value="Chromosome A09"/>
</dbReference>
<feature type="domain" description="GRF-type" evidence="6">
    <location>
        <begin position="33"/>
        <end position="74"/>
    </location>
</feature>
<dbReference type="GO" id="GO:0008270">
    <property type="term" value="F:zinc ion binding"/>
    <property type="evidence" value="ECO:0007669"/>
    <property type="project" value="UniProtKB-KW"/>
</dbReference>
<keyword evidence="3" id="KW-0862">Zinc</keyword>
<reference evidence="7 8" key="1">
    <citation type="submission" date="2019-01" db="EMBL/GenBank/DDBJ databases">
        <title>Sequencing of cultivated peanut Arachis hypogaea provides insights into genome evolution and oil improvement.</title>
        <authorList>
            <person name="Chen X."/>
        </authorList>
    </citation>
    <scope>NUCLEOTIDE SEQUENCE [LARGE SCALE GENOMIC DNA]</scope>
    <source>
        <strain evidence="8">cv. Fuhuasheng</strain>
        <tissue evidence="7">Leaves</tissue>
    </source>
</reference>
<gene>
    <name evidence="7" type="ORF">Ahy_A09g042572</name>
</gene>
<keyword evidence="2 4" id="KW-0863">Zinc-finger</keyword>
<keyword evidence="5" id="KW-1133">Transmembrane helix</keyword>